<dbReference type="RefSeq" id="WP_245950993.1">
    <property type="nucleotide sequence ID" value="NZ_JBHLZC010000001.1"/>
</dbReference>
<dbReference type="GO" id="GO:0016747">
    <property type="term" value="F:acyltransferase activity, transferring groups other than amino-acyl groups"/>
    <property type="evidence" value="ECO:0007669"/>
    <property type="project" value="InterPro"/>
</dbReference>
<dbReference type="EMBL" id="UFUW01000001">
    <property type="protein sequence ID" value="SUX18674.1"/>
    <property type="molecule type" value="Genomic_DNA"/>
</dbReference>
<dbReference type="SUPFAM" id="SSF55729">
    <property type="entry name" value="Acyl-CoA N-acyltransferases (Nat)"/>
    <property type="match status" value="1"/>
</dbReference>
<reference evidence="2 3" key="1">
    <citation type="submission" date="2018-06" db="EMBL/GenBank/DDBJ databases">
        <authorList>
            <consortium name="Pathogen Informatics"/>
            <person name="Doyle S."/>
        </authorList>
    </citation>
    <scope>NUCLEOTIDE SEQUENCE [LARGE SCALE GENOMIC DNA]</scope>
    <source>
        <strain evidence="2 3">NCTC13294</strain>
    </source>
</reference>
<dbReference type="Proteomes" id="UP000254572">
    <property type="component" value="Unassembled WGS sequence"/>
</dbReference>
<protein>
    <submittedName>
        <fullName evidence="2">Ribosomal-protein-alanine acetyltransferase</fullName>
    </submittedName>
</protein>
<gene>
    <name evidence="2" type="ORF">NCTC13294_00328</name>
</gene>
<keyword evidence="2" id="KW-0808">Transferase</keyword>
<organism evidence="2 3">
    <name type="scientific">Cardiobacterium valvarum</name>
    <dbReference type="NCBI Taxonomy" id="194702"/>
    <lineage>
        <taxon>Bacteria</taxon>
        <taxon>Pseudomonadati</taxon>
        <taxon>Pseudomonadota</taxon>
        <taxon>Gammaproteobacteria</taxon>
        <taxon>Cardiobacteriales</taxon>
        <taxon>Cardiobacteriaceae</taxon>
        <taxon>Cardiobacterium</taxon>
    </lineage>
</organism>
<feature type="domain" description="N-acetyltransferase" evidence="1">
    <location>
        <begin position="14"/>
        <end position="170"/>
    </location>
</feature>
<dbReference type="InterPro" id="IPR000182">
    <property type="entry name" value="GNAT_dom"/>
</dbReference>
<accession>A0A381DZG3</accession>
<evidence type="ECO:0000313" key="2">
    <source>
        <dbReference type="EMBL" id="SUX18674.1"/>
    </source>
</evidence>
<dbReference type="PROSITE" id="PS51186">
    <property type="entry name" value="GNAT"/>
    <property type="match status" value="1"/>
</dbReference>
<dbReference type="InterPro" id="IPR016181">
    <property type="entry name" value="Acyl_CoA_acyltransferase"/>
</dbReference>
<dbReference type="Pfam" id="PF00583">
    <property type="entry name" value="Acetyltransf_1"/>
    <property type="match status" value="1"/>
</dbReference>
<dbReference type="Gene3D" id="3.40.630.30">
    <property type="match status" value="1"/>
</dbReference>
<dbReference type="AlphaFoldDB" id="A0A381DZG3"/>
<name>A0A381DZG3_9GAMM</name>
<proteinExistence type="predicted"/>
<evidence type="ECO:0000313" key="3">
    <source>
        <dbReference type="Proteomes" id="UP000254572"/>
    </source>
</evidence>
<keyword evidence="3" id="KW-1185">Reference proteome</keyword>
<evidence type="ECO:0000259" key="1">
    <source>
        <dbReference type="PROSITE" id="PS51186"/>
    </source>
</evidence>
<sequence>MPAKSLHGCYMSRITLTPCTATHHAALAYRLPPAQGDYTRAPQEWFAAGSFRSGQYPVSILANAVPVGFFILDTGADKADYSSDPHALLLRSMSIHPAWQGQGIAAAALAPPLLWAYINRRIPTIRRIVLGVHHANVAAQRLYLRCGFHDSGRTYPGLKGLQYVFEQPRPV</sequence>